<evidence type="ECO:0000313" key="2">
    <source>
        <dbReference type="EMBL" id="KYD22140.1"/>
    </source>
</evidence>
<feature type="compositionally biased region" description="Basic residues" evidence="1">
    <location>
        <begin position="16"/>
        <end position="27"/>
    </location>
</feature>
<evidence type="ECO:0000256" key="1">
    <source>
        <dbReference type="SAM" id="MobiDB-lite"/>
    </source>
</evidence>
<gene>
    <name evidence="2" type="ORF">B4135_1485</name>
</gene>
<feature type="region of interest" description="Disordered" evidence="1">
    <location>
        <begin position="16"/>
        <end position="37"/>
    </location>
</feature>
<dbReference type="EMBL" id="LQYT01000013">
    <property type="protein sequence ID" value="KYD22140.1"/>
    <property type="molecule type" value="Genomic_DNA"/>
</dbReference>
<name>A0A150MC95_9BACI</name>
<protein>
    <submittedName>
        <fullName evidence="2">Uncharacterized protein</fullName>
    </submittedName>
</protein>
<dbReference type="AlphaFoldDB" id="A0A150MC95"/>
<evidence type="ECO:0000313" key="3">
    <source>
        <dbReference type="Proteomes" id="UP000075683"/>
    </source>
</evidence>
<organism evidence="2 3">
    <name type="scientific">Caldibacillus debilis</name>
    <dbReference type="NCBI Taxonomy" id="301148"/>
    <lineage>
        <taxon>Bacteria</taxon>
        <taxon>Bacillati</taxon>
        <taxon>Bacillota</taxon>
        <taxon>Bacilli</taxon>
        <taxon>Bacillales</taxon>
        <taxon>Bacillaceae</taxon>
        <taxon>Caldibacillus</taxon>
    </lineage>
</organism>
<comment type="caution">
    <text evidence="2">The sequence shown here is derived from an EMBL/GenBank/DDBJ whole genome shotgun (WGS) entry which is preliminary data.</text>
</comment>
<dbReference type="STRING" id="301148.B4135_1485"/>
<proteinExistence type="predicted"/>
<dbReference type="Proteomes" id="UP000075683">
    <property type="component" value="Unassembled WGS sequence"/>
</dbReference>
<accession>A0A150MC95</accession>
<sequence>MLRFIRWKRQMRRFRRNGRPSAGRRAKGSFLEQGKKEPETVKVSGSFADYGKCFGNPRIRRRFF</sequence>
<reference evidence="2 3" key="1">
    <citation type="submission" date="2016-01" db="EMBL/GenBank/DDBJ databases">
        <title>Draft Genome Sequences of Seven Thermophilic Sporeformers Isolated from Foods.</title>
        <authorList>
            <person name="Berendsen E.M."/>
            <person name="Wells-Bennik M.H."/>
            <person name="Krawcyk A.O."/>
            <person name="De Jong A."/>
            <person name="Holsappel S."/>
            <person name="Eijlander R.T."/>
            <person name="Kuipers O.P."/>
        </authorList>
    </citation>
    <scope>NUCLEOTIDE SEQUENCE [LARGE SCALE GENOMIC DNA]</scope>
    <source>
        <strain evidence="2 3">B4135</strain>
    </source>
</reference>